<dbReference type="SUPFAM" id="SSF53383">
    <property type="entry name" value="PLP-dependent transferases"/>
    <property type="match status" value="1"/>
</dbReference>
<dbReference type="InterPro" id="IPR015424">
    <property type="entry name" value="PyrdxlP-dep_Trfase"/>
</dbReference>
<comment type="caution">
    <text evidence="5">The sequence shown here is derived from an EMBL/GenBank/DDBJ whole genome shotgun (WGS) entry which is preliminary data.</text>
</comment>
<dbReference type="Pfam" id="PF00202">
    <property type="entry name" value="Aminotran_3"/>
    <property type="match status" value="1"/>
</dbReference>
<dbReference type="InterPro" id="IPR002575">
    <property type="entry name" value="Aminoglycoside_PTrfase"/>
</dbReference>
<dbReference type="Proteomes" id="UP001356308">
    <property type="component" value="Unassembled WGS sequence"/>
</dbReference>
<gene>
    <name evidence="5" type="ORF">V1I91_12960</name>
</gene>
<name>A0ABU7IVH5_9FLAO</name>
<proteinExistence type="inferred from homology"/>
<dbReference type="Gene3D" id="3.90.1150.10">
    <property type="entry name" value="Aspartate Aminotransferase, domain 1"/>
    <property type="match status" value="1"/>
</dbReference>
<dbReference type="InterPro" id="IPR011009">
    <property type="entry name" value="Kinase-like_dom_sf"/>
</dbReference>
<dbReference type="Gene3D" id="3.90.1200.10">
    <property type="match status" value="1"/>
</dbReference>
<dbReference type="InterPro" id="IPR015422">
    <property type="entry name" value="PyrdxlP-dep_Trfase_small"/>
</dbReference>
<evidence type="ECO:0000313" key="6">
    <source>
        <dbReference type="Proteomes" id="UP001356308"/>
    </source>
</evidence>
<evidence type="ECO:0000259" key="4">
    <source>
        <dbReference type="Pfam" id="PF01636"/>
    </source>
</evidence>
<dbReference type="PROSITE" id="PS00600">
    <property type="entry name" value="AA_TRANSFER_CLASS_3"/>
    <property type="match status" value="1"/>
</dbReference>
<dbReference type="Gene3D" id="3.30.200.20">
    <property type="entry name" value="Phosphorylase Kinase, domain 1"/>
    <property type="match status" value="1"/>
</dbReference>
<dbReference type="Pfam" id="PF01636">
    <property type="entry name" value="APH"/>
    <property type="match status" value="1"/>
</dbReference>
<evidence type="ECO:0000256" key="2">
    <source>
        <dbReference type="ARBA" id="ARBA00008954"/>
    </source>
</evidence>
<dbReference type="InterPro" id="IPR015421">
    <property type="entry name" value="PyrdxlP-dep_Trfase_major"/>
</dbReference>
<dbReference type="RefSeq" id="WP_272651685.1">
    <property type="nucleotide sequence ID" value="NZ_JAZDDG010000006.1"/>
</dbReference>
<evidence type="ECO:0000313" key="5">
    <source>
        <dbReference type="EMBL" id="MEE1976990.1"/>
    </source>
</evidence>
<keyword evidence="6" id="KW-1185">Reference proteome</keyword>
<dbReference type="InterPro" id="IPR049704">
    <property type="entry name" value="Aminotrans_3_PPA_site"/>
</dbReference>
<sequence length="754" mass="85633">MEPNPKNIAGILNRYYDLSNPSICKMEGYESKNYKIESGNDCFVLKIYNLNEPNKALLNGENKVLECLKSLKPYTFPLPIKTINGQPWVEDQGHIYRLLSFLEGKFLAEVDCAKDLGYKLGLFLAQMDLVTLPIYDTAIISKQTNWDLQWLHKNEIYTNRIQNTQDRSLVNYFLMQFKEQVIPVQDLLRKGVIHNDGNDWNILTQNNTISGIIDFGDMCHSWLINELAVALTYFIMEKENPLDYAKEVIKAYNSILPLEELELDVLYYLIAGRLCTSVCNSAFAKQQNPDSSYITVSEKPAWDLLYKWLTINPVKAKYAFRSAAGFEPGNKKVLNQQLELRRKFISSSLSLSYEEPIYMKQSAFQYMYDQAGNTFLDAYNNIMLVGHCHPKVVKAGQISMAKLNTNTRYLYDELFTYSEQLLSKFPPSLNKVFYVNSGSAASDLALRLAQTHTNKSKVMVMEHGYHGNTRMGINVSHYKYNHKGGPGKKEYVIQTPIPKIFESGHNSEEEASKYFIEKTLSDISLNQNEIGTFIAEPIIGCGGQVPLPKNYLKNIYPAIRKQGGVCISDEVQVGFGRLGDFFWGYEMYGVIPDIVILGKPMGNGHPIGAVITTKEIAQSFENGPEFFSSFGGNPVSCAIGKAVLEVIEEEELSKKAKETGNYLKNQLKELGRRYPEISDVRGEGLFLGVEILDHKKRPDRKKAQYLKNGLRQRHILIGTDGPHDNVLKIKPPLYFNKENSDTLISNLEILLREK</sequence>
<keyword evidence="3" id="KW-0663">Pyridoxal phosphate</keyword>
<dbReference type="SUPFAM" id="SSF56112">
    <property type="entry name" value="Protein kinase-like (PK-like)"/>
    <property type="match status" value="1"/>
</dbReference>
<comment type="cofactor">
    <cofactor evidence="1">
        <name>pyridoxal 5'-phosphate</name>
        <dbReference type="ChEBI" id="CHEBI:597326"/>
    </cofactor>
</comment>
<evidence type="ECO:0000256" key="3">
    <source>
        <dbReference type="ARBA" id="ARBA00022898"/>
    </source>
</evidence>
<keyword evidence="5" id="KW-0808">Transferase</keyword>
<dbReference type="CDD" id="cd00610">
    <property type="entry name" value="OAT_like"/>
    <property type="match status" value="1"/>
</dbReference>
<dbReference type="GO" id="GO:0008483">
    <property type="term" value="F:transaminase activity"/>
    <property type="evidence" value="ECO:0007669"/>
    <property type="project" value="UniProtKB-KW"/>
</dbReference>
<accession>A0ABU7IVH5</accession>
<reference evidence="5 6" key="1">
    <citation type="submission" date="2024-01" db="EMBL/GenBank/DDBJ databases">
        <title>Maribacter spp. originated from different algae showed divergent polysaccharides utilization ability.</title>
        <authorList>
            <person name="Wang H."/>
            <person name="Wu Y."/>
        </authorList>
    </citation>
    <scope>NUCLEOTIDE SEQUENCE [LARGE SCALE GENOMIC DNA]</scope>
    <source>
        <strain evidence="5 6">PR1</strain>
    </source>
</reference>
<dbReference type="EMBL" id="JAZDDG010000006">
    <property type="protein sequence ID" value="MEE1976990.1"/>
    <property type="molecule type" value="Genomic_DNA"/>
</dbReference>
<dbReference type="PANTHER" id="PTHR45688">
    <property type="match status" value="1"/>
</dbReference>
<dbReference type="InterPro" id="IPR005814">
    <property type="entry name" value="Aminotrans_3"/>
</dbReference>
<comment type="similarity">
    <text evidence="2">Belongs to the class-III pyridoxal-phosphate-dependent aminotransferase family.</text>
</comment>
<keyword evidence="5" id="KW-0032">Aminotransferase</keyword>
<evidence type="ECO:0000256" key="1">
    <source>
        <dbReference type="ARBA" id="ARBA00001933"/>
    </source>
</evidence>
<organism evidence="5 6">
    <name type="scientific">Maribacter cobaltidurans</name>
    <dbReference type="NCBI Taxonomy" id="1178778"/>
    <lineage>
        <taxon>Bacteria</taxon>
        <taxon>Pseudomonadati</taxon>
        <taxon>Bacteroidota</taxon>
        <taxon>Flavobacteriia</taxon>
        <taxon>Flavobacteriales</taxon>
        <taxon>Flavobacteriaceae</taxon>
        <taxon>Maribacter</taxon>
    </lineage>
</organism>
<protein>
    <submittedName>
        <fullName evidence="5">Aminotransferase class III-fold pyridoxal phosphate-dependent enzyme</fullName>
    </submittedName>
</protein>
<dbReference type="Gene3D" id="3.40.640.10">
    <property type="entry name" value="Type I PLP-dependent aspartate aminotransferase-like (Major domain)"/>
    <property type="match status" value="1"/>
</dbReference>
<dbReference type="PANTHER" id="PTHR45688:SF13">
    <property type="entry name" value="ALANINE--GLYOXYLATE AMINOTRANSFERASE 2-LIKE"/>
    <property type="match status" value="1"/>
</dbReference>
<feature type="domain" description="Aminoglycoside phosphotransferase" evidence="4">
    <location>
        <begin position="27"/>
        <end position="240"/>
    </location>
</feature>